<evidence type="ECO:0000313" key="2">
    <source>
        <dbReference type="Proteomes" id="UP000265631"/>
    </source>
</evidence>
<accession>A0A395N015</accession>
<name>A0A395N015_9HYPO</name>
<dbReference type="Proteomes" id="UP000265631">
    <property type="component" value="Unassembled WGS sequence"/>
</dbReference>
<sequence>MAGQHPVFIIDSDDEMDNARAPVRRRQNADNFDPRAALGPDEVRDMIPHVQSRNAGTPIFNQHQMTLQELLCLTQILKSLEHRTEQPVTMLNFRSVLEYSFNGWNTTHDVGHPPALAERKFNESRVQAGFLSQDHPLPAGKTRNGQQVRAARRAGQPVFFGVGLQYEDGTVDWAWRDKNNAGVSPRYVTLANGKTATSIRADAMVRFDTSEYDRIQVYNSRLVAYHLRCITKKWAEAGTAVKADIEMEDQPRGFAAVQLSIPIALEQGERLLEAAKIARNRMPTVLSPIF</sequence>
<comment type="caution">
    <text evidence="1">The sequence shown here is derived from an EMBL/GenBank/DDBJ whole genome shotgun (WGS) entry which is preliminary data.</text>
</comment>
<evidence type="ECO:0000313" key="1">
    <source>
        <dbReference type="EMBL" id="RFN53456.1"/>
    </source>
</evidence>
<gene>
    <name evidence="1" type="ORF">FIE12Z_2281</name>
</gene>
<dbReference type="EMBL" id="PXXK01000042">
    <property type="protein sequence ID" value="RFN53456.1"/>
    <property type="molecule type" value="Genomic_DNA"/>
</dbReference>
<organism evidence="1 2">
    <name type="scientific">Fusarium flagelliforme</name>
    <dbReference type="NCBI Taxonomy" id="2675880"/>
    <lineage>
        <taxon>Eukaryota</taxon>
        <taxon>Fungi</taxon>
        <taxon>Dikarya</taxon>
        <taxon>Ascomycota</taxon>
        <taxon>Pezizomycotina</taxon>
        <taxon>Sordariomycetes</taxon>
        <taxon>Hypocreomycetidae</taxon>
        <taxon>Hypocreales</taxon>
        <taxon>Nectriaceae</taxon>
        <taxon>Fusarium</taxon>
        <taxon>Fusarium incarnatum-equiseti species complex</taxon>
    </lineage>
</organism>
<proteinExistence type="predicted"/>
<protein>
    <submittedName>
        <fullName evidence="1">Uncharacterized protein</fullName>
    </submittedName>
</protein>
<reference evidence="1 2" key="1">
    <citation type="journal article" date="2018" name="PLoS Pathog.">
        <title>Evolution of structural diversity of trichothecenes, a family of toxins produced by plant pathogenic and entomopathogenic fungi.</title>
        <authorList>
            <person name="Proctor R.H."/>
            <person name="McCormick S.P."/>
            <person name="Kim H.S."/>
            <person name="Cardoza R.E."/>
            <person name="Stanley A.M."/>
            <person name="Lindo L."/>
            <person name="Kelly A."/>
            <person name="Brown D.W."/>
            <person name="Lee T."/>
            <person name="Vaughan M.M."/>
            <person name="Alexander N.J."/>
            <person name="Busman M."/>
            <person name="Gutierrez S."/>
        </authorList>
    </citation>
    <scope>NUCLEOTIDE SEQUENCE [LARGE SCALE GENOMIC DNA]</scope>
    <source>
        <strain evidence="1 2">NRRL 13405</strain>
    </source>
</reference>
<dbReference type="AlphaFoldDB" id="A0A395N015"/>
<keyword evidence="2" id="KW-1185">Reference proteome</keyword>